<feature type="coiled-coil region" evidence="1">
    <location>
        <begin position="91"/>
        <end position="133"/>
    </location>
</feature>
<evidence type="ECO:0000313" key="4">
    <source>
        <dbReference type="Proteomes" id="UP000035682"/>
    </source>
</evidence>
<feature type="chain" id="PRO_5015030916" evidence="2">
    <location>
        <begin position="22"/>
        <end position="162"/>
    </location>
</feature>
<evidence type="ECO:0000313" key="6">
    <source>
        <dbReference type="WormBase" id="SRAE_X000027100"/>
    </source>
</evidence>
<dbReference type="EMBL" id="LN609530">
    <property type="protein sequence ID" value="CEF70941.2"/>
    <property type="molecule type" value="Genomic_DNA"/>
</dbReference>
<evidence type="ECO:0000313" key="5">
    <source>
        <dbReference type="WBParaSite" id="SRAE_X000027100.1"/>
    </source>
</evidence>
<dbReference type="Proteomes" id="UP000035682">
    <property type="component" value="Unplaced"/>
</dbReference>
<dbReference type="WormBase" id="SRAE_X000027100">
    <property type="protein sequence ID" value="SRP10330"/>
    <property type="gene ID" value="WBGene00265827"/>
</dbReference>
<keyword evidence="1" id="KW-0175">Coiled coil</keyword>
<evidence type="ECO:0000256" key="1">
    <source>
        <dbReference type="SAM" id="Coils"/>
    </source>
</evidence>
<gene>
    <name evidence="3 5 6" type="ORF">SRAE_X000027100</name>
</gene>
<name>A0A090LMH3_STRRB</name>
<evidence type="ECO:0000256" key="2">
    <source>
        <dbReference type="SAM" id="SignalP"/>
    </source>
</evidence>
<proteinExistence type="predicted"/>
<organism evidence="3">
    <name type="scientific">Strongyloides ratti</name>
    <name type="common">Parasitic roundworm</name>
    <dbReference type="NCBI Taxonomy" id="34506"/>
    <lineage>
        <taxon>Eukaryota</taxon>
        <taxon>Metazoa</taxon>
        <taxon>Ecdysozoa</taxon>
        <taxon>Nematoda</taxon>
        <taxon>Chromadorea</taxon>
        <taxon>Rhabditida</taxon>
        <taxon>Tylenchina</taxon>
        <taxon>Panagrolaimomorpha</taxon>
        <taxon>Strongyloidoidea</taxon>
        <taxon>Strongyloididae</taxon>
        <taxon>Strongyloides</taxon>
    </lineage>
</organism>
<dbReference type="RefSeq" id="XP_024510137.1">
    <property type="nucleotide sequence ID" value="XM_024644594.1"/>
</dbReference>
<reference evidence="3 4" key="1">
    <citation type="submission" date="2014-09" db="EMBL/GenBank/DDBJ databases">
        <authorList>
            <person name="Martin A.A."/>
        </authorList>
    </citation>
    <scope>NUCLEOTIDE SEQUENCE</scope>
    <source>
        <strain evidence="4">ED321</strain>
        <strain evidence="3">ED321 Heterogonic</strain>
    </source>
</reference>
<protein>
    <submittedName>
        <fullName evidence="3 5">Uncharacterized protein</fullName>
    </submittedName>
</protein>
<dbReference type="GeneID" id="36383321"/>
<evidence type="ECO:0000313" key="3">
    <source>
        <dbReference type="EMBL" id="CEF70941.2"/>
    </source>
</evidence>
<feature type="signal peptide" evidence="2">
    <location>
        <begin position="1"/>
        <end position="21"/>
    </location>
</feature>
<dbReference type="WBParaSite" id="SRAE_X000027100.1">
    <property type="protein sequence ID" value="SRAE_X000027100.1"/>
    <property type="gene ID" value="WBGene00265827"/>
</dbReference>
<sequence>MSTLLSFIAYILLLFLLFSKSFEISDKNLINSLNNENEQLPMILNDEEDKNILKKRQNNNNSNNNSKDREKQITNIFSSSSSSNMEFMALQQQLQSSNAHLQQQLQSIQSQLQQQLLSSQAQLQQQLQSIQAQLTFLTMGFRLPPSHMNPFWPMTTTMAGGG</sequence>
<keyword evidence="2" id="KW-0732">Signal</keyword>
<dbReference type="CTD" id="36383321"/>
<dbReference type="AlphaFoldDB" id="A0A090LMH3"/>
<accession>A0A090LMH3</accession>
<keyword evidence="4" id="KW-1185">Reference proteome</keyword>
<reference evidence="5" key="2">
    <citation type="submission" date="2020-12" db="UniProtKB">
        <authorList>
            <consortium name="WormBaseParasite"/>
        </authorList>
    </citation>
    <scope>IDENTIFICATION</scope>
</reference>